<organism evidence="2 3">
    <name type="scientific">Rhodotorula paludigena</name>
    <dbReference type="NCBI Taxonomy" id="86838"/>
    <lineage>
        <taxon>Eukaryota</taxon>
        <taxon>Fungi</taxon>
        <taxon>Dikarya</taxon>
        <taxon>Basidiomycota</taxon>
        <taxon>Pucciniomycotina</taxon>
        <taxon>Microbotryomycetes</taxon>
        <taxon>Sporidiobolales</taxon>
        <taxon>Sporidiobolaceae</taxon>
        <taxon>Rhodotorula</taxon>
    </lineage>
</organism>
<dbReference type="Proteomes" id="UP001342314">
    <property type="component" value="Unassembled WGS sequence"/>
</dbReference>
<evidence type="ECO:0000313" key="2">
    <source>
        <dbReference type="EMBL" id="GJN89434.1"/>
    </source>
</evidence>
<gene>
    <name evidence="2" type="ORF">Rhopal_002415-T1</name>
</gene>
<protein>
    <recommendedName>
        <fullName evidence="4">Essential protein Yae1 N-terminal domain-containing protein</fullName>
    </recommendedName>
</protein>
<evidence type="ECO:0000256" key="1">
    <source>
        <dbReference type="SAM" id="MobiDB-lite"/>
    </source>
</evidence>
<dbReference type="EMBL" id="BQKY01000005">
    <property type="protein sequence ID" value="GJN89434.1"/>
    <property type="molecule type" value="Genomic_DNA"/>
</dbReference>
<proteinExistence type="predicted"/>
<sequence>MDQFDSLLDLEEQFYQRGVAQGLPHGHLHGLFEGRELGRDSSWTLWEEIGYIQGMALVWKRILALQGTDSGRAVQSLDQILALAAAFPTSNDSSSLDPSAGDSGAADQQGHGGIDIAAQLSTLRTKYRTVCATLGARPRMAVSSGTDQNGSAAAAAAGAAGEGQAEAARAASLSI</sequence>
<evidence type="ECO:0008006" key="4">
    <source>
        <dbReference type="Google" id="ProtNLM"/>
    </source>
</evidence>
<comment type="caution">
    <text evidence="2">The sequence shown here is derived from an EMBL/GenBank/DDBJ whole genome shotgun (WGS) entry which is preliminary data.</text>
</comment>
<dbReference type="PANTHER" id="PTHR28532">
    <property type="entry name" value="GEO13458P1"/>
    <property type="match status" value="1"/>
</dbReference>
<feature type="region of interest" description="Disordered" evidence="1">
    <location>
        <begin position="91"/>
        <end position="110"/>
    </location>
</feature>
<accession>A0AAV5GJP9</accession>
<name>A0AAV5GJP9_9BASI</name>
<evidence type="ECO:0000313" key="3">
    <source>
        <dbReference type="Proteomes" id="UP001342314"/>
    </source>
</evidence>
<reference evidence="2 3" key="1">
    <citation type="submission" date="2021-12" db="EMBL/GenBank/DDBJ databases">
        <title>High titer production of polyol ester of fatty acids by Rhodotorula paludigena BS15 towards product separation-free biomass refinery.</title>
        <authorList>
            <person name="Mano J."/>
            <person name="Ono H."/>
            <person name="Tanaka T."/>
            <person name="Naito K."/>
            <person name="Sushida H."/>
            <person name="Ike M."/>
            <person name="Tokuyasu K."/>
            <person name="Kitaoka M."/>
        </authorList>
    </citation>
    <scope>NUCLEOTIDE SEQUENCE [LARGE SCALE GENOMIC DNA]</scope>
    <source>
        <strain evidence="2 3">BS15</strain>
    </source>
</reference>
<dbReference type="InterPro" id="IPR052436">
    <property type="entry name" value="LTO1_adapter"/>
</dbReference>
<keyword evidence="3" id="KW-1185">Reference proteome</keyword>
<dbReference type="AlphaFoldDB" id="A0AAV5GJP9"/>
<dbReference type="PANTHER" id="PTHR28532:SF1">
    <property type="entry name" value="ORAL CANCER OVEREXPRESSED 1"/>
    <property type="match status" value="1"/>
</dbReference>